<dbReference type="Pfam" id="PF00534">
    <property type="entry name" value="Glycos_transf_1"/>
    <property type="match status" value="1"/>
</dbReference>
<evidence type="ECO:0000259" key="1">
    <source>
        <dbReference type="Pfam" id="PF00534"/>
    </source>
</evidence>
<dbReference type="GO" id="GO:1901135">
    <property type="term" value="P:carbohydrate derivative metabolic process"/>
    <property type="evidence" value="ECO:0007669"/>
    <property type="project" value="UniProtKB-ARBA"/>
</dbReference>
<keyword evidence="3" id="KW-1185">Reference proteome</keyword>
<dbReference type="OrthoDB" id="9801609at2"/>
<dbReference type="SUPFAM" id="SSF53756">
    <property type="entry name" value="UDP-Glycosyltransferase/glycogen phosphorylase"/>
    <property type="match status" value="1"/>
</dbReference>
<dbReference type="PANTHER" id="PTHR12526:SF584">
    <property type="entry name" value="GLYCOSYLTRANSFERASE"/>
    <property type="match status" value="1"/>
</dbReference>
<organism evidence="2 3">
    <name type="scientific">Candidatus Contendobacter odensis Run_B_J11</name>
    <dbReference type="NCBI Taxonomy" id="1400861"/>
    <lineage>
        <taxon>Bacteria</taxon>
        <taxon>Pseudomonadati</taxon>
        <taxon>Pseudomonadota</taxon>
        <taxon>Gammaproteobacteria</taxon>
        <taxon>Candidatus Competibacteraceae</taxon>
        <taxon>Candidatus Contendibacter</taxon>
    </lineage>
</organism>
<dbReference type="AlphaFoldDB" id="A0A7U7J5H2"/>
<protein>
    <submittedName>
        <fullName evidence="2">Glycosyl transferase group 1</fullName>
    </submittedName>
</protein>
<dbReference type="InterPro" id="IPR001296">
    <property type="entry name" value="Glyco_trans_1"/>
</dbReference>
<accession>A0A7U7J5H2</accession>
<keyword evidence="2" id="KW-0808">Transferase</keyword>
<gene>
    <name evidence="2" type="ORF">BN874_460054</name>
</gene>
<evidence type="ECO:0000313" key="3">
    <source>
        <dbReference type="Proteomes" id="UP000019184"/>
    </source>
</evidence>
<sequence length="368" mass="40991">MYKGIVLYDFLLVRGGAERLTLTLLKDLPGVDLCIGFRDPHAFSEADIAGITTRDLGAETTLPVWRSLKVMRAFAHQTQFLNGYDWALFSGTHAPLAVHNHTSGQNYYYCHTLPRFVYDLKDYYLQRYPLALRPALLALIAYVKPRYEQAIARMDILIANSETVRNRLRRYLNRDAVVINPPCEIDYFQWQGQGDYYLSTARLEPFKRVDLLIKAFKQIPDQRLIITSGGSQFSALRRLAGGASNIIFTGWLGDAALCQLIGNAIATLYVAKDEDFGMSPVESMAAGKPVIGVAEGGLLETVLNGETGLLLPLDLTAEGITEAVRTLNASRALAMRSACELHARRFSRAIFLEKMRSILPANSLLTNP</sequence>
<comment type="caution">
    <text evidence="2">The sequence shown here is derived from an EMBL/GenBank/DDBJ whole genome shotgun (WGS) entry which is preliminary data.</text>
</comment>
<reference evidence="2 3" key="1">
    <citation type="journal article" date="2014" name="ISME J.">
        <title>Candidatus Competibacter-lineage genomes retrieved from metagenomes reveal functional metabolic diversity.</title>
        <authorList>
            <person name="McIlroy S.J."/>
            <person name="Albertsen M."/>
            <person name="Andresen E.K."/>
            <person name="Saunders A.M."/>
            <person name="Kristiansen R."/>
            <person name="Stokholm-Bjerregaard M."/>
            <person name="Nielsen K.L."/>
            <person name="Nielsen P.H."/>
        </authorList>
    </citation>
    <scope>NUCLEOTIDE SEQUENCE [LARGE SCALE GENOMIC DNA]</scope>
    <source>
        <strain evidence="2 3">Run_B_J11</strain>
    </source>
</reference>
<proteinExistence type="predicted"/>
<dbReference type="Gene3D" id="3.40.50.2000">
    <property type="entry name" value="Glycogen Phosphorylase B"/>
    <property type="match status" value="1"/>
</dbReference>
<evidence type="ECO:0000313" key="2">
    <source>
        <dbReference type="EMBL" id="CDH46433.1"/>
    </source>
</evidence>
<feature type="domain" description="Glycosyl transferase family 1" evidence="1">
    <location>
        <begin position="193"/>
        <end position="331"/>
    </location>
</feature>
<dbReference type="PANTHER" id="PTHR12526">
    <property type="entry name" value="GLYCOSYLTRANSFERASE"/>
    <property type="match status" value="1"/>
</dbReference>
<name>A0A7U7J5H2_9GAMM</name>
<dbReference type="Proteomes" id="UP000019184">
    <property type="component" value="Unassembled WGS sequence"/>
</dbReference>
<dbReference type="EMBL" id="CBTK010000261">
    <property type="protein sequence ID" value="CDH46433.1"/>
    <property type="molecule type" value="Genomic_DNA"/>
</dbReference>
<dbReference type="GO" id="GO:0016757">
    <property type="term" value="F:glycosyltransferase activity"/>
    <property type="evidence" value="ECO:0007669"/>
    <property type="project" value="InterPro"/>
</dbReference>